<keyword evidence="1" id="KW-0472">Membrane</keyword>
<protein>
    <recommendedName>
        <fullName evidence="4">Glycosyltransferase RgtA/B/C/D-like domain-containing protein</fullName>
    </recommendedName>
</protein>
<feature type="transmembrane region" description="Helical" evidence="1">
    <location>
        <begin position="127"/>
        <end position="145"/>
    </location>
</feature>
<reference evidence="2 3" key="1">
    <citation type="submission" date="2015-02" db="EMBL/GenBank/DDBJ databases">
        <title>Improved understanding of the partial-nitritation anammox process through 23 genomes representing the majority of the microbial community.</title>
        <authorList>
            <person name="Speth D.R."/>
            <person name="In T Zandt M."/>
            <person name="Guerrero Cruz S."/>
            <person name="Jetten M.S."/>
            <person name="Dutilh B.E."/>
        </authorList>
    </citation>
    <scope>NUCLEOTIDE SEQUENCE [LARGE SCALE GENOMIC DNA]</scope>
    <source>
        <strain evidence="2">OLB21</strain>
    </source>
</reference>
<organism evidence="2 3">
    <name type="scientific">candidate division WS6 bacterium OLB21</name>
    <dbReference type="NCBI Taxonomy" id="1617427"/>
    <lineage>
        <taxon>Bacteria</taxon>
        <taxon>Candidatus Dojkabacteria</taxon>
    </lineage>
</organism>
<feature type="transmembrane region" description="Helical" evidence="1">
    <location>
        <begin position="104"/>
        <end position="121"/>
    </location>
</feature>
<evidence type="ECO:0008006" key="4">
    <source>
        <dbReference type="Google" id="ProtNLM"/>
    </source>
</evidence>
<name>A0A136KK03_9BACT</name>
<evidence type="ECO:0000313" key="3">
    <source>
        <dbReference type="Proteomes" id="UP000070449"/>
    </source>
</evidence>
<feature type="transmembrane region" description="Helical" evidence="1">
    <location>
        <begin position="202"/>
        <end position="225"/>
    </location>
</feature>
<gene>
    <name evidence="2" type="ORF">UZ20_WS6002000298</name>
</gene>
<feature type="transmembrane region" description="Helical" evidence="1">
    <location>
        <begin position="80"/>
        <end position="97"/>
    </location>
</feature>
<comment type="caution">
    <text evidence="2">The sequence shown here is derived from an EMBL/GenBank/DDBJ whole genome shotgun (WGS) entry which is preliminary data.</text>
</comment>
<proteinExistence type="predicted"/>
<feature type="transmembrane region" description="Helical" evidence="1">
    <location>
        <begin position="12"/>
        <end position="29"/>
    </location>
</feature>
<evidence type="ECO:0000313" key="2">
    <source>
        <dbReference type="EMBL" id="KXK09730.1"/>
    </source>
</evidence>
<keyword evidence="1" id="KW-0812">Transmembrane</keyword>
<feature type="transmembrane region" description="Helical" evidence="1">
    <location>
        <begin position="352"/>
        <end position="374"/>
    </location>
</feature>
<accession>A0A136KK03</accession>
<keyword evidence="1" id="KW-1133">Transmembrane helix</keyword>
<sequence>MKNALKRLSRYAAEIYFLFVALVIMLPLLREGYILLLDMTFTPKMNYSFRSPFGLYNEAARDAVLNIASQIIGSQLLEKLLLFTLLFMTGYFMFRLLKHLKVNIDVALVGATLYLWNPFIYSRLLAGHWAFIFGYALLPIFLIFFNKYLSRKRFSNTYLISAALLWFAASLISIHHLFIYFIPSVAITFAHMLQTKNWEGKIARLVSICAFVTLFSFSWFLPTILSGEVSRIDNNNLQFFASTPDLKYGLSTNLLGMYGFWAENTIGETIKPYLSIWPVISISLVIISAASLLLAKQCCKKNQYLFIVALAGTGFIGFVLAHGSYGIMQPFWDFFFVKIPLLQMFRDSQKFLSLYVLALSILLPFSIGAIADSVKIYKLSKESKIRGLSILLVLLIILVNPFMGFAAAGQMKISDYPDSWYQLEDKVISEQRPSKILMLPWLAYAKFGFSDKQIANPGSKFFSAYVIAERIPALLKQPTNCEIEFKEYYRGEIISLCLNSNSANADWINQIKSNGIDYVVINKIKGFEVNDFYNDKEHFQILFTDDYTEIYEVL</sequence>
<feature type="transmembrane region" description="Helical" evidence="1">
    <location>
        <begin position="386"/>
        <end position="408"/>
    </location>
</feature>
<evidence type="ECO:0000256" key="1">
    <source>
        <dbReference type="SAM" id="Phobius"/>
    </source>
</evidence>
<dbReference type="STRING" id="1617427.UZ20_WS6002000298"/>
<feature type="transmembrane region" description="Helical" evidence="1">
    <location>
        <begin position="157"/>
        <end position="182"/>
    </location>
</feature>
<dbReference type="EMBL" id="JYPD01000012">
    <property type="protein sequence ID" value="KXK09730.1"/>
    <property type="molecule type" value="Genomic_DNA"/>
</dbReference>
<dbReference type="AlphaFoldDB" id="A0A136KK03"/>
<feature type="transmembrane region" description="Helical" evidence="1">
    <location>
        <begin position="304"/>
        <end position="332"/>
    </location>
</feature>
<feature type="transmembrane region" description="Helical" evidence="1">
    <location>
        <begin position="274"/>
        <end position="295"/>
    </location>
</feature>
<dbReference type="Proteomes" id="UP000070449">
    <property type="component" value="Unassembled WGS sequence"/>
</dbReference>